<feature type="domain" description="Origin recognition complex subunit 2 winged-helix" evidence="8">
    <location>
        <begin position="487"/>
        <end position="546"/>
    </location>
</feature>
<dbReference type="InterPro" id="IPR056773">
    <property type="entry name" value="WHD_ORC2"/>
</dbReference>
<evidence type="ECO:0000256" key="5">
    <source>
        <dbReference type="RuleBase" id="RU368084"/>
    </source>
</evidence>
<dbReference type="AlphaFoldDB" id="A0A9P4VTH4"/>
<dbReference type="GO" id="GO:0005664">
    <property type="term" value="C:nuclear origin of replication recognition complex"/>
    <property type="evidence" value="ECO:0007669"/>
    <property type="project" value="UniProtKB-UniRule"/>
</dbReference>
<accession>A0A9P4VTH4</accession>
<feature type="domain" description="Origin recognition complex subunit 2 RecA-like" evidence="7">
    <location>
        <begin position="247"/>
        <end position="416"/>
    </location>
</feature>
<reference evidence="9" key="1">
    <citation type="journal article" date="2020" name="Stud. Mycol.">
        <title>101 Dothideomycetes genomes: a test case for predicting lifestyles and emergence of pathogens.</title>
        <authorList>
            <person name="Haridas S."/>
            <person name="Albert R."/>
            <person name="Binder M."/>
            <person name="Bloem J."/>
            <person name="Labutti K."/>
            <person name="Salamov A."/>
            <person name="Andreopoulos B."/>
            <person name="Baker S."/>
            <person name="Barry K."/>
            <person name="Bills G."/>
            <person name="Bluhm B."/>
            <person name="Cannon C."/>
            <person name="Castanera R."/>
            <person name="Culley D."/>
            <person name="Daum C."/>
            <person name="Ezra D."/>
            <person name="Gonzalez J."/>
            <person name="Henrissat B."/>
            <person name="Kuo A."/>
            <person name="Liang C."/>
            <person name="Lipzen A."/>
            <person name="Lutzoni F."/>
            <person name="Magnuson J."/>
            <person name="Mondo S."/>
            <person name="Nolan M."/>
            <person name="Ohm R."/>
            <person name="Pangilinan J."/>
            <person name="Park H.-J."/>
            <person name="Ramirez L."/>
            <person name="Alfaro M."/>
            <person name="Sun H."/>
            <person name="Tritt A."/>
            <person name="Yoshinaga Y."/>
            <person name="Zwiers L.-H."/>
            <person name="Turgeon B."/>
            <person name="Goodwin S."/>
            <person name="Spatafora J."/>
            <person name="Crous P."/>
            <person name="Grigoriev I."/>
        </authorList>
    </citation>
    <scope>NUCLEOTIDE SEQUENCE</scope>
    <source>
        <strain evidence="9">CBS 101060</strain>
    </source>
</reference>
<feature type="compositionally biased region" description="Acidic residues" evidence="6">
    <location>
        <begin position="142"/>
        <end position="157"/>
    </location>
</feature>
<dbReference type="GO" id="GO:0003688">
    <property type="term" value="F:DNA replication origin binding"/>
    <property type="evidence" value="ECO:0007669"/>
    <property type="project" value="UniProtKB-UniRule"/>
</dbReference>
<feature type="compositionally biased region" description="Basic and acidic residues" evidence="6">
    <location>
        <begin position="1"/>
        <end position="14"/>
    </location>
</feature>
<dbReference type="InterPro" id="IPR007220">
    <property type="entry name" value="ORC2"/>
</dbReference>
<evidence type="ECO:0000256" key="1">
    <source>
        <dbReference type="ARBA" id="ARBA00004123"/>
    </source>
</evidence>
<evidence type="ECO:0000259" key="8">
    <source>
        <dbReference type="Pfam" id="PF24882"/>
    </source>
</evidence>
<feature type="compositionally biased region" description="Basic residues" evidence="6">
    <location>
        <begin position="177"/>
        <end position="192"/>
    </location>
</feature>
<feature type="region of interest" description="Disordered" evidence="6">
    <location>
        <begin position="81"/>
        <end position="222"/>
    </location>
</feature>
<evidence type="ECO:0000256" key="6">
    <source>
        <dbReference type="SAM" id="MobiDB-lite"/>
    </source>
</evidence>
<comment type="function">
    <text evidence="5">Component of the origin recognition complex (ORC) that binds origins of replication. DNA-binding is ATP-dependent. ORC is required to assemble the pre-replication complex necessary to initiate DNA replication.</text>
</comment>
<keyword evidence="4 5" id="KW-0539">Nucleus</keyword>
<comment type="subunit">
    <text evidence="5">Component of the origin recognition complex (ORC).</text>
</comment>
<dbReference type="GO" id="GO:0006260">
    <property type="term" value="P:DNA replication"/>
    <property type="evidence" value="ECO:0007669"/>
    <property type="project" value="UniProtKB-UniRule"/>
</dbReference>
<protein>
    <recommendedName>
        <fullName evidence="5">Origin recognition complex subunit 2</fullName>
    </recommendedName>
</protein>
<dbReference type="EMBL" id="MU006091">
    <property type="protein sequence ID" value="KAF2841485.1"/>
    <property type="molecule type" value="Genomic_DNA"/>
</dbReference>
<dbReference type="Proteomes" id="UP000799429">
    <property type="component" value="Unassembled WGS sequence"/>
</dbReference>
<dbReference type="Pfam" id="PF24882">
    <property type="entry name" value="WHD_ORC2"/>
    <property type="match status" value="1"/>
</dbReference>
<feature type="region of interest" description="Disordered" evidence="6">
    <location>
        <begin position="56"/>
        <end position="75"/>
    </location>
</feature>
<keyword evidence="3 5" id="KW-0235">DNA replication</keyword>
<keyword evidence="10" id="KW-1185">Reference proteome</keyword>
<dbReference type="PANTHER" id="PTHR14052">
    <property type="entry name" value="ORIGIN RECOGNITION COMPLEX SUBUNIT 2"/>
    <property type="match status" value="1"/>
</dbReference>
<feature type="compositionally biased region" description="Acidic residues" evidence="6">
    <location>
        <begin position="124"/>
        <end position="134"/>
    </location>
</feature>
<dbReference type="InterPro" id="IPR000637">
    <property type="entry name" value="HMGI/Y_DNA-bd_CS"/>
</dbReference>
<organism evidence="9 10">
    <name type="scientific">Patellaria atrata CBS 101060</name>
    <dbReference type="NCBI Taxonomy" id="1346257"/>
    <lineage>
        <taxon>Eukaryota</taxon>
        <taxon>Fungi</taxon>
        <taxon>Dikarya</taxon>
        <taxon>Ascomycota</taxon>
        <taxon>Pezizomycotina</taxon>
        <taxon>Dothideomycetes</taxon>
        <taxon>Dothideomycetes incertae sedis</taxon>
        <taxon>Patellariales</taxon>
        <taxon>Patellariaceae</taxon>
        <taxon>Patellaria</taxon>
    </lineage>
</organism>
<comment type="similarity">
    <text evidence="2 5">Belongs to the ORC2 family.</text>
</comment>
<evidence type="ECO:0000313" key="10">
    <source>
        <dbReference type="Proteomes" id="UP000799429"/>
    </source>
</evidence>
<evidence type="ECO:0000313" key="9">
    <source>
        <dbReference type="EMBL" id="KAF2841485.1"/>
    </source>
</evidence>
<evidence type="ECO:0000256" key="4">
    <source>
        <dbReference type="ARBA" id="ARBA00023242"/>
    </source>
</evidence>
<proteinExistence type="inferred from homology"/>
<sequence length="555" mass="62441">MKRKRTEKEQEVTPKKKTRATSPDKLQEDIEIVTPEKRIPSERLASRQNLIKEIHGASINGTPKKLANGTATPKSERRVLFSTPQQPYEDDTPNSTPTIVRNADRSARRKSARQIIARTIEGDRSDEEGLDEEDTLARQIWDEDGEEASDGEVEENEAGLPIVDDQIYQLVPDTPSKRGRGRPRKQKQKKRSPTPPSNLPPHEQYFYQNRPGGAKTSNNTLSSHTLLNHDEYFEQTSTYTDPHEEDKEFLFSLHTRAFSQWAFELQEGFNICLHGYGSKRRLVSSFAAHLHHSTPSPPKILIINGYEPTLTIRDVLISLVNLIPSLKAAKLPSQTTVLIPHILTTLSASLSSQTPIYLIINSLDASPLRKPTAQSHLALLASSPHIHLLATADTPNFPLLWDLALKTQFRFLHHDATTFASFDGDELDVVETVNEALGRSGRRLHGRDGVAFVLRSLPENARSLFRILVAEQVAAGIEEEDAAGGREGEEGVEYRTLYHKVVEEFVCSSEMSFRTLLKEFHDHRMVESRKDAGGVERLVVPFRREELVGLLEETV</sequence>
<evidence type="ECO:0000256" key="2">
    <source>
        <dbReference type="ARBA" id="ARBA00007421"/>
    </source>
</evidence>
<comment type="subcellular location">
    <subcellularLocation>
        <location evidence="1 5">Nucleus</location>
    </subcellularLocation>
</comment>
<dbReference type="GO" id="GO:0006355">
    <property type="term" value="P:regulation of DNA-templated transcription"/>
    <property type="evidence" value="ECO:0007669"/>
    <property type="project" value="InterPro"/>
</dbReference>
<dbReference type="OrthoDB" id="346673at2759"/>
<feature type="region of interest" description="Disordered" evidence="6">
    <location>
        <begin position="1"/>
        <end position="28"/>
    </location>
</feature>
<evidence type="ECO:0000259" key="7">
    <source>
        <dbReference type="Pfam" id="PF04084"/>
    </source>
</evidence>
<name>A0A9P4VTH4_9PEZI</name>
<dbReference type="PANTHER" id="PTHR14052:SF0">
    <property type="entry name" value="ORIGIN RECOGNITION COMPLEX SUBUNIT 2"/>
    <property type="match status" value="1"/>
</dbReference>
<dbReference type="PROSITE" id="PS00354">
    <property type="entry name" value="HMGI_Y"/>
    <property type="match status" value="1"/>
</dbReference>
<dbReference type="InterPro" id="IPR056772">
    <property type="entry name" value="RecA-like_ORC2"/>
</dbReference>
<evidence type="ECO:0000256" key="3">
    <source>
        <dbReference type="ARBA" id="ARBA00022705"/>
    </source>
</evidence>
<dbReference type="Pfam" id="PF04084">
    <property type="entry name" value="RecA-like_ORC2"/>
    <property type="match status" value="1"/>
</dbReference>
<comment type="caution">
    <text evidence="9">The sequence shown here is derived from an EMBL/GenBank/DDBJ whole genome shotgun (WGS) entry which is preliminary data.</text>
</comment>
<gene>
    <name evidence="9" type="ORF">M501DRAFT_1014285</name>
</gene>